<dbReference type="EMBL" id="KZ302052">
    <property type="protein sequence ID" value="PFH48716.1"/>
    <property type="molecule type" value="Genomic_DNA"/>
</dbReference>
<evidence type="ECO:0000313" key="1">
    <source>
        <dbReference type="EMBL" id="PFH48716.1"/>
    </source>
</evidence>
<dbReference type="AlphaFoldDB" id="A0A2A9NLT5"/>
<dbReference type="InterPro" id="IPR043519">
    <property type="entry name" value="NT_sf"/>
</dbReference>
<dbReference type="Proteomes" id="UP000242287">
    <property type="component" value="Unassembled WGS sequence"/>
</dbReference>
<dbReference type="SUPFAM" id="SSF81301">
    <property type="entry name" value="Nucleotidyltransferase"/>
    <property type="match status" value="1"/>
</dbReference>
<accession>A0A2A9NLT5</accession>
<gene>
    <name evidence="1" type="ORF">AMATHDRAFT_149209</name>
</gene>
<organism evidence="1 2">
    <name type="scientific">Amanita thiersii Skay4041</name>
    <dbReference type="NCBI Taxonomy" id="703135"/>
    <lineage>
        <taxon>Eukaryota</taxon>
        <taxon>Fungi</taxon>
        <taxon>Dikarya</taxon>
        <taxon>Basidiomycota</taxon>
        <taxon>Agaricomycotina</taxon>
        <taxon>Agaricomycetes</taxon>
        <taxon>Agaricomycetidae</taxon>
        <taxon>Agaricales</taxon>
        <taxon>Pluteineae</taxon>
        <taxon>Amanitaceae</taxon>
        <taxon>Amanita</taxon>
    </lineage>
</organism>
<dbReference type="OrthoDB" id="3051727at2759"/>
<proteinExistence type="predicted"/>
<protein>
    <submittedName>
        <fullName evidence="1">Uncharacterized protein</fullName>
    </submittedName>
</protein>
<evidence type="ECO:0000313" key="2">
    <source>
        <dbReference type="Proteomes" id="UP000242287"/>
    </source>
</evidence>
<name>A0A2A9NLT5_9AGAR</name>
<dbReference type="PROSITE" id="PS51257">
    <property type="entry name" value="PROKAR_LIPOPROTEIN"/>
    <property type="match status" value="1"/>
</dbReference>
<reference evidence="1 2" key="1">
    <citation type="submission" date="2014-02" db="EMBL/GenBank/DDBJ databases">
        <title>Transposable element dynamics among asymbiotic and ectomycorrhizal Amanita fungi.</title>
        <authorList>
            <consortium name="DOE Joint Genome Institute"/>
            <person name="Hess J."/>
            <person name="Skrede I."/>
            <person name="Wolfe B."/>
            <person name="LaButti K."/>
            <person name="Ohm R.A."/>
            <person name="Grigoriev I.V."/>
            <person name="Pringle A."/>
        </authorList>
    </citation>
    <scope>NUCLEOTIDE SEQUENCE [LARGE SCALE GENOMIC DNA]</scope>
    <source>
        <strain evidence="1 2">SKay4041</strain>
    </source>
</reference>
<dbReference type="Gene3D" id="3.30.460.40">
    <property type="match status" value="1"/>
</dbReference>
<sequence>MRQPSMSAVFDAATAAIKALNELGYIACLCGSVACYIYGMDSRTPKDVDIIVLNATPSDCESIKSSLVSTDRHFLLVPARDPRDTYKVLWHSTYQERCKVDILTPGILNIPQVPTDRLVLLKSHSNLPLLPFIPLLFLKVQAWSHHGSSDKIRLQFKQIQDVLDIEDLVDIAVSYGDNKKDEEGWMPKEFVEIGTAFVTEYQLVNQDMRSVRRQKWAKIMD</sequence>
<keyword evidence="2" id="KW-1185">Reference proteome</keyword>